<keyword evidence="3" id="KW-0808">Transferase</keyword>
<dbReference type="OrthoDB" id="9775208at2"/>
<evidence type="ECO:0000259" key="1">
    <source>
        <dbReference type="Pfam" id="PF00534"/>
    </source>
</evidence>
<accession>A0A1Q5U6Y4</accession>
<reference evidence="3 4" key="1">
    <citation type="submission" date="2016-09" db="EMBL/GenBank/DDBJ databases">
        <title>Xenorhabdus thuongxuanensis sp. nov. and Xenorhabdus eapokensis sp. nov., isolated from Steinernema species.</title>
        <authorList>
            <person name="Kaempfer P."/>
            <person name="Tobias N.J."/>
            <person name="Phan Ke L."/>
            <person name="Bode H.B."/>
            <person name="Glaeser S.P."/>
        </authorList>
    </citation>
    <scope>NUCLEOTIDE SEQUENCE [LARGE SCALE GENOMIC DNA]</scope>
    <source>
        <strain evidence="3 4">30TX1</strain>
    </source>
</reference>
<comment type="caution">
    <text evidence="3">The sequence shown here is derived from an EMBL/GenBank/DDBJ whole genome shotgun (WGS) entry which is preliminary data.</text>
</comment>
<organism evidence="3 4">
    <name type="scientific">Xenorhabdus thuongxuanensis</name>
    <dbReference type="NCBI Taxonomy" id="1873484"/>
    <lineage>
        <taxon>Bacteria</taxon>
        <taxon>Pseudomonadati</taxon>
        <taxon>Pseudomonadota</taxon>
        <taxon>Gammaproteobacteria</taxon>
        <taxon>Enterobacterales</taxon>
        <taxon>Morganellaceae</taxon>
        <taxon>Xenorhabdus</taxon>
    </lineage>
</organism>
<dbReference type="AlphaFoldDB" id="A0A1Q5U6Y4"/>
<evidence type="ECO:0000313" key="4">
    <source>
        <dbReference type="Proteomes" id="UP000186277"/>
    </source>
</evidence>
<dbReference type="PANTHER" id="PTHR12526">
    <property type="entry name" value="GLYCOSYLTRANSFERASE"/>
    <property type="match status" value="1"/>
</dbReference>
<dbReference type="Gene3D" id="3.40.50.2000">
    <property type="entry name" value="Glycogen Phosphorylase B"/>
    <property type="match status" value="2"/>
</dbReference>
<dbReference type="InterPro" id="IPR028098">
    <property type="entry name" value="Glyco_trans_4-like_N"/>
</dbReference>
<feature type="domain" description="Glycosyl transferase family 1" evidence="1">
    <location>
        <begin position="184"/>
        <end position="338"/>
    </location>
</feature>
<dbReference type="EMBL" id="MKGR01000004">
    <property type="protein sequence ID" value="OKP08188.1"/>
    <property type="molecule type" value="Genomic_DNA"/>
</dbReference>
<dbReference type="PANTHER" id="PTHR12526:SF638">
    <property type="entry name" value="SPORE COAT PROTEIN SA"/>
    <property type="match status" value="1"/>
</dbReference>
<proteinExistence type="predicted"/>
<evidence type="ECO:0000259" key="2">
    <source>
        <dbReference type="Pfam" id="PF13477"/>
    </source>
</evidence>
<dbReference type="GO" id="GO:0016757">
    <property type="term" value="F:glycosyltransferase activity"/>
    <property type="evidence" value="ECO:0007669"/>
    <property type="project" value="InterPro"/>
</dbReference>
<keyword evidence="4" id="KW-1185">Reference proteome</keyword>
<gene>
    <name evidence="3" type="ORF">Xentx_00887</name>
</gene>
<protein>
    <submittedName>
        <fullName evidence="3">Glycosyl transferase group 1</fullName>
    </submittedName>
</protein>
<sequence>MHTIVISANTSWYLYNFRKNTILALIKEGYKVIVLAPYDNYTDKLIELGALFHNVYLDQCGINPINEFRTIKELINFYRKEKVSLVLNFTSKNNIYNTIIAKFFNIKVINNISGLGTAFIKKNLLSRILKLLYKYSQGRSDLIFFQNKDDLNLFLNEKIISSEKIDIIPGSGVDLSRFSVNYSTEKKTKELKFLLVARMLYPKGIKHFVEAAKIIKGRYDNVSFSLLGFIDSKNPLAVKSSEIDEWVKKGFVEYLGTSDNVEKEIALTDCIVLPSYYKEGIPKSLLEAIAMGKPIITTDNIGCKETVINGYNGFLCKPRSTSSLVTAIEKFIRIPHEEKILFGKRSREKAENEFDEKIVIKKYLTSIRYILSEK</sequence>
<dbReference type="SUPFAM" id="SSF53756">
    <property type="entry name" value="UDP-Glycosyltransferase/glycogen phosphorylase"/>
    <property type="match status" value="1"/>
</dbReference>
<dbReference type="RefSeq" id="WP_074019066.1">
    <property type="nucleotide sequence ID" value="NZ_CAWMWP010000065.1"/>
</dbReference>
<dbReference type="Proteomes" id="UP000186277">
    <property type="component" value="Unassembled WGS sequence"/>
</dbReference>
<feature type="domain" description="Glycosyltransferase subfamily 4-like N-terminal" evidence="2">
    <location>
        <begin position="6"/>
        <end position="147"/>
    </location>
</feature>
<name>A0A1Q5U6Y4_9GAMM</name>
<dbReference type="InterPro" id="IPR001296">
    <property type="entry name" value="Glyco_trans_1"/>
</dbReference>
<dbReference type="GO" id="GO:1901135">
    <property type="term" value="P:carbohydrate derivative metabolic process"/>
    <property type="evidence" value="ECO:0007669"/>
    <property type="project" value="UniProtKB-ARBA"/>
</dbReference>
<dbReference type="Pfam" id="PF13477">
    <property type="entry name" value="Glyco_trans_4_2"/>
    <property type="match status" value="1"/>
</dbReference>
<dbReference type="Pfam" id="PF00534">
    <property type="entry name" value="Glycos_transf_1"/>
    <property type="match status" value="1"/>
</dbReference>
<evidence type="ECO:0000313" key="3">
    <source>
        <dbReference type="EMBL" id="OKP08188.1"/>
    </source>
</evidence>
<dbReference type="CDD" id="cd03808">
    <property type="entry name" value="GT4_CapM-like"/>
    <property type="match status" value="1"/>
</dbReference>